<protein>
    <submittedName>
        <fullName evidence="1">Uncharacterized protein</fullName>
    </submittedName>
</protein>
<dbReference type="HOGENOM" id="CLU_1815617_0_0_1"/>
<evidence type="ECO:0000313" key="2">
    <source>
        <dbReference type="Proteomes" id="UP000019471"/>
    </source>
</evidence>
<keyword evidence="2" id="KW-1185">Reference proteome</keyword>
<proteinExistence type="predicted"/>
<dbReference type="AlphaFoldDB" id="W9WGK7"/>
<accession>W9WGK7</accession>
<gene>
    <name evidence="1" type="ORF">A1O5_12439</name>
</gene>
<dbReference type="Proteomes" id="UP000019471">
    <property type="component" value="Unassembled WGS sequence"/>
</dbReference>
<reference evidence="1 2" key="1">
    <citation type="submission" date="2013-03" db="EMBL/GenBank/DDBJ databases">
        <title>The Genome Sequence of Cladophialophora psammophila CBS 110553.</title>
        <authorList>
            <consortium name="The Broad Institute Genomics Platform"/>
            <person name="Cuomo C."/>
            <person name="de Hoog S."/>
            <person name="Gorbushina A."/>
            <person name="Walker B."/>
            <person name="Young S.K."/>
            <person name="Zeng Q."/>
            <person name="Gargeya S."/>
            <person name="Fitzgerald M."/>
            <person name="Haas B."/>
            <person name="Abouelleil A."/>
            <person name="Allen A.W."/>
            <person name="Alvarado L."/>
            <person name="Arachchi H.M."/>
            <person name="Berlin A.M."/>
            <person name="Chapman S.B."/>
            <person name="Gainer-Dewar J."/>
            <person name="Goldberg J."/>
            <person name="Griggs A."/>
            <person name="Gujja S."/>
            <person name="Hansen M."/>
            <person name="Howarth C."/>
            <person name="Imamovic A."/>
            <person name="Ireland A."/>
            <person name="Larimer J."/>
            <person name="McCowan C."/>
            <person name="Murphy C."/>
            <person name="Pearson M."/>
            <person name="Poon T.W."/>
            <person name="Priest M."/>
            <person name="Roberts A."/>
            <person name="Saif S."/>
            <person name="Shea T."/>
            <person name="Sisk P."/>
            <person name="Sykes S."/>
            <person name="Wortman J."/>
            <person name="Nusbaum C."/>
            <person name="Birren B."/>
        </authorList>
    </citation>
    <scope>NUCLEOTIDE SEQUENCE [LARGE SCALE GENOMIC DNA]</scope>
    <source>
        <strain evidence="1 2">CBS 110553</strain>
    </source>
</reference>
<dbReference type="GeneID" id="19197125"/>
<dbReference type="EMBL" id="AMGX01000034">
    <property type="protein sequence ID" value="EXJ57649.1"/>
    <property type="molecule type" value="Genomic_DNA"/>
</dbReference>
<dbReference type="RefSeq" id="XP_007751198.1">
    <property type="nucleotide sequence ID" value="XM_007753008.1"/>
</dbReference>
<name>W9WGK7_9EURO</name>
<organism evidence="1 2">
    <name type="scientific">Cladophialophora psammophila CBS 110553</name>
    <dbReference type="NCBI Taxonomy" id="1182543"/>
    <lineage>
        <taxon>Eukaryota</taxon>
        <taxon>Fungi</taxon>
        <taxon>Dikarya</taxon>
        <taxon>Ascomycota</taxon>
        <taxon>Pezizomycotina</taxon>
        <taxon>Eurotiomycetes</taxon>
        <taxon>Chaetothyriomycetidae</taxon>
        <taxon>Chaetothyriales</taxon>
        <taxon>Herpotrichiellaceae</taxon>
        <taxon>Cladophialophora</taxon>
    </lineage>
</organism>
<comment type="caution">
    <text evidence="1">The sequence shown here is derived from an EMBL/GenBank/DDBJ whole genome shotgun (WGS) entry which is preliminary data.</text>
</comment>
<sequence>MPLPSIKHAIGSWYVRKIPFSFPDVDSGKLGLNSGAQSSDQQSWHISTSVTLLADIPIIARAPIDIPPTFGSAVAPRQYSLVLWAKISGAKVKDFRLEVPLQIVYDMEKGRDKYNSYMAKLLPGRRDSSIQHSSHEVSELWI</sequence>
<evidence type="ECO:0000313" key="1">
    <source>
        <dbReference type="EMBL" id="EXJ57649.1"/>
    </source>
</evidence>